<proteinExistence type="predicted"/>
<gene>
    <name evidence="1" type="ORF">LCGC14_3063480</name>
</gene>
<dbReference type="AlphaFoldDB" id="A0A0F8WI51"/>
<comment type="caution">
    <text evidence="1">The sequence shown here is derived from an EMBL/GenBank/DDBJ whole genome shotgun (WGS) entry which is preliminary data.</text>
</comment>
<dbReference type="EMBL" id="LAZR01064939">
    <property type="protein sequence ID" value="KKK56542.1"/>
    <property type="molecule type" value="Genomic_DNA"/>
</dbReference>
<organism evidence="1">
    <name type="scientific">marine sediment metagenome</name>
    <dbReference type="NCBI Taxonomy" id="412755"/>
    <lineage>
        <taxon>unclassified sequences</taxon>
        <taxon>metagenomes</taxon>
        <taxon>ecological metagenomes</taxon>
    </lineage>
</organism>
<name>A0A0F8WI51_9ZZZZ</name>
<evidence type="ECO:0000313" key="1">
    <source>
        <dbReference type="EMBL" id="KKK56542.1"/>
    </source>
</evidence>
<evidence type="ECO:0008006" key="2">
    <source>
        <dbReference type="Google" id="ProtNLM"/>
    </source>
</evidence>
<protein>
    <recommendedName>
        <fullName evidence="2">DUF4177 domain-containing protein</fullName>
    </recommendedName>
</protein>
<accession>A0A0F8WI51</accession>
<reference evidence="1" key="1">
    <citation type="journal article" date="2015" name="Nature">
        <title>Complex archaea that bridge the gap between prokaryotes and eukaryotes.</title>
        <authorList>
            <person name="Spang A."/>
            <person name="Saw J.H."/>
            <person name="Jorgensen S.L."/>
            <person name="Zaremba-Niedzwiedzka K."/>
            <person name="Martijn J."/>
            <person name="Lind A.E."/>
            <person name="van Eijk R."/>
            <person name="Schleper C."/>
            <person name="Guy L."/>
            <person name="Ettema T.J."/>
        </authorList>
    </citation>
    <scope>NUCLEOTIDE SEQUENCE</scope>
</reference>
<sequence length="62" mass="7363">MKKFEYKIIAGSEMLNPEEDEFLLNELGNERWELVATELMKTRGDGIGTKRQVYWLKREIKS</sequence>